<dbReference type="Proteomes" id="UP001195483">
    <property type="component" value="Unassembled WGS sequence"/>
</dbReference>
<gene>
    <name evidence="1" type="ORF">CHS0354_007179</name>
</gene>
<proteinExistence type="predicted"/>
<sequence>MHSFPSLTVRDALFLPLSQGRTLSSPFSHWKERTLPPFLTSRDAFFPPLSQ</sequence>
<name>A0AAE0W7S7_9BIVA</name>
<feature type="non-terminal residue" evidence="1">
    <location>
        <position position="51"/>
    </location>
</feature>
<protein>
    <submittedName>
        <fullName evidence="1">Uncharacterized protein</fullName>
    </submittedName>
</protein>
<reference evidence="1" key="1">
    <citation type="journal article" date="2021" name="Genome Biol. Evol.">
        <title>A High-Quality Reference Genome for a Parasitic Bivalve with Doubly Uniparental Inheritance (Bivalvia: Unionida).</title>
        <authorList>
            <person name="Smith C.H."/>
        </authorList>
    </citation>
    <scope>NUCLEOTIDE SEQUENCE</scope>
    <source>
        <strain evidence="1">CHS0354</strain>
    </source>
</reference>
<accession>A0AAE0W7S7</accession>
<reference evidence="1" key="3">
    <citation type="submission" date="2023-05" db="EMBL/GenBank/DDBJ databases">
        <authorList>
            <person name="Smith C.H."/>
        </authorList>
    </citation>
    <scope>NUCLEOTIDE SEQUENCE</scope>
    <source>
        <strain evidence="1">CHS0354</strain>
        <tissue evidence="1">Mantle</tissue>
    </source>
</reference>
<dbReference type="AlphaFoldDB" id="A0AAE0W7S7"/>
<evidence type="ECO:0000313" key="2">
    <source>
        <dbReference type="Proteomes" id="UP001195483"/>
    </source>
</evidence>
<keyword evidence="2" id="KW-1185">Reference proteome</keyword>
<dbReference type="EMBL" id="JAEAOA010000493">
    <property type="protein sequence ID" value="KAK3604636.1"/>
    <property type="molecule type" value="Genomic_DNA"/>
</dbReference>
<organism evidence="1 2">
    <name type="scientific">Potamilus streckersoni</name>
    <dbReference type="NCBI Taxonomy" id="2493646"/>
    <lineage>
        <taxon>Eukaryota</taxon>
        <taxon>Metazoa</taxon>
        <taxon>Spiralia</taxon>
        <taxon>Lophotrochozoa</taxon>
        <taxon>Mollusca</taxon>
        <taxon>Bivalvia</taxon>
        <taxon>Autobranchia</taxon>
        <taxon>Heteroconchia</taxon>
        <taxon>Palaeoheterodonta</taxon>
        <taxon>Unionida</taxon>
        <taxon>Unionoidea</taxon>
        <taxon>Unionidae</taxon>
        <taxon>Ambleminae</taxon>
        <taxon>Lampsilini</taxon>
        <taxon>Potamilus</taxon>
    </lineage>
</organism>
<comment type="caution">
    <text evidence="1">The sequence shown here is derived from an EMBL/GenBank/DDBJ whole genome shotgun (WGS) entry which is preliminary data.</text>
</comment>
<reference evidence="1" key="2">
    <citation type="journal article" date="2021" name="Genome Biol. Evol.">
        <title>Developing a high-quality reference genome for a parasitic bivalve with doubly uniparental inheritance (Bivalvia: Unionida).</title>
        <authorList>
            <person name="Smith C.H."/>
        </authorList>
    </citation>
    <scope>NUCLEOTIDE SEQUENCE</scope>
    <source>
        <strain evidence="1">CHS0354</strain>
        <tissue evidence="1">Mantle</tissue>
    </source>
</reference>
<evidence type="ECO:0000313" key="1">
    <source>
        <dbReference type="EMBL" id="KAK3604636.1"/>
    </source>
</evidence>